<dbReference type="PANTHER" id="PTHR12526:SF510">
    <property type="entry name" value="D-INOSITOL 3-PHOSPHATE GLYCOSYLTRANSFERASE"/>
    <property type="match status" value="1"/>
</dbReference>
<evidence type="ECO:0000256" key="3">
    <source>
        <dbReference type="ARBA" id="ARBA00022679"/>
    </source>
</evidence>
<dbReference type="Pfam" id="PF00534">
    <property type="entry name" value="Glycos_transf_1"/>
    <property type="match status" value="1"/>
</dbReference>
<name>A0ABS3Y616_9ACTN</name>
<feature type="domain" description="Glycosyltransferase subfamily 4-like N-terminal" evidence="6">
    <location>
        <begin position="42"/>
        <end position="195"/>
    </location>
</feature>
<dbReference type="Pfam" id="PF13579">
    <property type="entry name" value="Glyco_trans_4_4"/>
    <property type="match status" value="1"/>
</dbReference>
<keyword evidence="2" id="KW-0328">Glycosyltransferase</keyword>
<keyword evidence="3" id="KW-0808">Transferase</keyword>
<organism evidence="7 8">
    <name type="scientific">Streptomyces smyrnaeus</name>
    <dbReference type="NCBI Taxonomy" id="1387713"/>
    <lineage>
        <taxon>Bacteria</taxon>
        <taxon>Bacillati</taxon>
        <taxon>Actinomycetota</taxon>
        <taxon>Actinomycetes</taxon>
        <taxon>Kitasatosporales</taxon>
        <taxon>Streptomycetaceae</taxon>
        <taxon>Streptomyces</taxon>
    </lineage>
</organism>
<reference evidence="7 8" key="1">
    <citation type="submission" date="2021-02" db="EMBL/GenBank/DDBJ databases">
        <title>Streptomyces spirodelae sp. nov., isolated from duckweed.</title>
        <authorList>
            <person name="Saimee Y."/>
            <person name="Duangmal K."/>
        </authorList>
    </citation>
    <scope>NUCLEOTIDE SEQUENCE [LARGE SCALE GENOMIC DNA]</scope>
    <source>
        <strain evidence="7 8">DSM 42105</strain>
    </source>
</reference>
<dbReference type="CDD" id="cd03801">
    <property type="entry name" value="GT4_PimA-like"/>
    <property type="match status" value="1"/>
</dbReference>
<evidence type="ECO:0000259" key="6">
    <source>
        <dbReference type="Pfam" id="PF13579"/>
    </source>
</evidence>
<dbReference type="InterPro" id="IPR028098">
    <property type="entry name" value="Glyco_trans_4-like_N"/>
</dbReference>
<comment type="caution">
    <text evidence="7">The sequence shown here is derived from an EMBL/GenBank/DDBJ whole genome shotgun (WGS) entry which is preliminary data.</text>
</comment>
<proteinExistence type="predicted"/>
<evidence type="ECO:0000313" key="7">
    <source>
        <dbReference type="EMBL" id="MBO8203104.1"/>
    </source>
</evidence>
<evidence type="ECO:0000313" key="8">
    <source>
        <dbReference type="Proteomes" id="UP000721954"/>
    </source>
</evidence>
<evidence type="ECO:0000256" key="4">
    <source>
        <dbReference type="SAM" id="MobiDB-lite"/>
    </source>
</evidence>
<evidence type="ECO:0000256" key="1">
    <source>
        <dbReference type="ARBA" id="ARBA00021292"/>
    </source>
</evidence>
<dbReference type="SUPFAM" id="SSF53756">
    <property type="entry name" value="UDP-Glycosyltransferase/glycogen phosphorylase"/>
    <property type="match status" value="1"/>
</dbReference>
<evidence type="ECO:0000259" key="5">
    <source>
        <dbReference type="Pfam" id="PF00534"/>
    </source>
</evidence>
<protein>
    <recommendedName>
        <fullName evidence="1">D-inositol 3-phosphate glycosyltransferase</fullName>
    </recommendedName>
</protein>
<dbReference type="InterPro" id="IPR001296">
    <property type="entry name" value="Glyco_trans_1"/>
</dbReference>
<accession>A0ABS3Y616</accession>
<dbReference type="Gene3D" id="3.40.50.2000">
    <property type="entry name" value="Glycogen Phosphorylase B"/>
    <property type="match status" value="2"/>
</dbReference>
<gene>
    <name evidence="7" type="ORF">JW613_33225</name>
</gene>
<dbReference type="PANTHER" id="PTHR12526">
    <property type="entry name" value="GLYCOSYLTRANSFERASE"/>
    <property type="match status" value="1"/>
</dbReference>
<dbReference type="RefSeq" id="WP_209214582.1">
    <property type="nucleotide sequence ID" value="NZ_JAFFZM010000034.1"/>
</dbReference>
<dbReference type="EMBL" id="JAFFZM010000034">
    <property type="protein sequence ID" value="MBO8203104.1"/>
    <property type="molecule type" value="Genomic_DNA"/>
</dbReference>
<keyword evidence="8" id="KW-1185">Reference proteome</keyword>
<feature type="domain" description="Glycosyl transferase family 1" evidence="5">
    <location>
        <begin position="228"/>
        <end position="378"/>
    </location>
</feature>
<dbReference type="GeneID" id="96263480"/>
<evidence type="ECO:0000256" key="2">
    <source>
        <dbReference type="ARBA" id="ARBA00022676"/>
    </source>
</evidence>
<feature type="region of interest" description="Disordered" evidence="4">
    <location>
        <begin position="1"/>
        <end position="20"/>
    </location>
</feature>
<sequence>MSPSRPHAPRRPAVGARPPHAVHVLGGGPVTDGAEAPSARTAAHMRSLAQGLIARGVRVTVCTRHDGALRHAFTETGAAFAALPGRTEADAAARLRTVCADADLVHAHGLRAGLLAALALGGRRGELPLVVTWHALPWRARPEHTSRADAARELVTRLLVRRLARAATVVLGATTELVDMARRSGARDARLAQAPIPLTGAAQQPEEESADDGQMLRHKTRAGMGALDRPLVVAVGRLDRQLGHDTALTASRAWRGLTPAPLLAIAGEGPERAALQRRIDEEKLPVRLLGRRSDALRLLAGADIALLPARCWGHSLVAQEALRAGVPLVAADGGGVPELVGSAAVLVPCGDADSLSSAVLGLLADPGRRAELAAAGRAQARTWPTEDQVAAQVLTVYDELLG</sequence>
<dbReference type="Proteomes" id="UP000721954">
    <property type="component" value="Unassembled WGS sequence"/>
</dbReference>